<protein>
    <submittedName>
        <fullName evidence="1">Cell division cycle 5-like protein</fullName>
    </submittedName>
</protein>
<keyword evidence="2" id="KW-1185">Reference proteome</keyword>
<comment type="caution">
    <text evidence="1">The sequence shown here is derived from an EMBL/GenBank/DDBJ whole genome shotgun (WGS) entry which is preliminary data.</text>
</comment>
<proteinExistence type="predicted"/>
<evidence type="ECO:0000313" key="1">
    <source>
        <dbReference type="EMBL" id="KAI8023965.1"/>
    </source>
</evidence>
<dbReference type="Proteomes" id="UP001060215">
    <property type="component" value="Chromosome 6"/>
</dbReference>
<gene>
    <name evidence="1" type="ORF">LOK49_LG03G01281</name>
</gene>
<reference evidence="1 2" key="1">
    <citation type="journal article" date="2022" name="Plant J.">
        <title>Chromosome-level genome of Camellia lanceoleosa provides a valuable resource for understanding genome evolution and self-incompatibility.</title>
        <authorList>
            <person name="Gong W."/>
            <person name="Xiao S."/>
            <person name="Wang L."/>
            <person name="Liao Z."/>
            <person name="Chang Y."/>
            <person name="Mo W."/>
            <person name="Hu G."/>
            <person name="Li W."/>
            <person name="Zhao G."/>
            <person name="Zhu H."/>
            <person name="Hu X."/>
            <person name="Ji K."/>
            <person name="Xiang X."/>
            <person name="Song Q."/>
            <person name="Yuan D."/>
            <person name="Jin S."/>
            <person name="Zhang L."/>
        </authorList>
    </citation>
    <scope>NUCLEOTIDE SEQUENCE [LARGE SCALE GENOMIC DNA]</scope>
    <source>
        <strain evidence="1">SQ_2022a</strain>
    </source>
</reference>
<dbReference type="EMBL" id="CM045763">
    <property type="protein sequence ID" value="KAI8023965.1"/>
    <property type="molecule type" value="Genomic_DNA"/>
</dbReference>
<evidence type="ECO:0000313" key="2">
    <source>
        <dbReference type="Proteomes" id="UP001060215"/>
    </source>
</evidence>
<organism evidence="1 2">
    <name type="scientific">Camellia lanceoleosa</name>
    <dbReference type="NCBI Taxonomy" id="1840588"/>
    <lineage>
        <taxon>Eukaryota</taxon>
        <taxon>Viridiplantae</taxon>
        <taxon>Streptophyta</taxon>
        <taxon>Embryophyta</taxon>
        <taxon>Tracheophyta</taxon>
        <taxon>Spermatophyta</taxon>
        <taxon>Magnoliopsida</taxon>
        <taxon>eudicotyledons</taxon>
        <taxon>Gunneridae</taxon>
        <taxon>Pentapetalae</taxon>
        <taxon>asterids</taxon>
        <taxon>Ericales</taxon>
        <taxon>Theaceae</taxon>
        <taxon>Camellia</taxon>
    </lineage>
</organism>
<accession>A0ACC0IES3</accession>
<name>A0ACC0IES3_9ERIC</name>
<sequence length="150" mass="17318">MEELHINEDVDMHESAKLEFHRQADLKRFFCSGLSTFHSPRMSTRLVIKPVPKDNEEPEEKIEEDMSGRIGREKAEEESIGKGENKEGVKPAADRKAVYVLVIKDFEEYELKEMRATKLWSQIEVTFKEMDTAGTELKCFQAYTKSRAAS</sequence>